<comment type="caution">
    <text evidence="2">The sequence shown here is derived from an EMBL/GenBank/DDBJ whole genome shotgun (WGS) entry which is preliminary data.</text>
</comment>
<proteinExistence type="inferred from homology"/>
<dbReference type="InterPro" id="IPR000600">
    <property type="entry name" value="ROK"/>
</dbReference>
<sequence length="236" mass="25778">MQAGCIFINWGLDPTDEILKILTIDVGGTNIKAKVEGPEERRKFPSGPEMTPQKMVDGVLELTKDWDYDVVSIGFPGIIKSGTVITEPKNLGPGWKGFDFGKAFGKPVKIINDAAMQALGSYSGKGVLLFLGFGTGLGSAIVVDGRVLPMELAHLTYRKGTFEDYLGLRGLENLGQEKWQKHVHIVVSRFKDAFLPDDIVLGGGKSKYITNVPGGCRLGNNQLAYEGGFKLWRFNL</sequence>
<dbReference type="AlphaFoldDB" id="A0A2P8EDH6"/>
<organism evidence="2 3">
    <name type="scientific">Cecembia rubra</name>
    <dbReference type="NCBI Taxonomy" id="1485585"/>
    <lineage>
        <taxon>Bacteria</taxon>
        <taxon>Pseudomonadati</taxon>
        <taxon>Bacteroidota</taxon>
        <taxon>Cytophagia</taxon>
        <taxon>Cytophagales</taxon>
        <taxon>Cyclobacteriaceae</taxon>
        <taxon>Cecembia</taxon>
    </lineage>
</organism>
<name>A0A2P8EDH6_9BACT</name>
<evidence type="ECO:0000313" key="2">
    <source>
        <dbReference type="EMBL" id="PSL07474.1"/>
    </source>
</evidence>
<dbReference type="Gene3D" id="3.30.420.40">
    <property type="match status" value="2"/>
</dbReference>
<dbReference type="EMBL" id="PYGF01000001">
    <property type="protein sequence ID" value="PSL07474.1"/>
    <property type="molecule type" value="Genomic_DNA"/>
</dbReference>
<comment type="similarity">
    <text evidence="1">Belongs to the ROK (NagC/XylR) family.</text>
</comment>
<dbReference type="PANTHER" id="PTHR18964:SF149">
    <property type="entry name" value="BIFUNCTIONAL UDP-N-ACETYLGLUCOSAMINE 2-EPIMERASE_N-ACETYLMANNOSAMINE KINASE"/>
    <property type="match status" value="1"/>
</dbReference>
<dbReference type="Pfam" id="PF00480">
    <property type="entry name" value="ROK"/>
    <property type="match status" value="1"/>
</dbReference>
<dbReference type="GO" id="GO:0016301">
    <property type="term" value="F:kinase activity"/>
    <property type="evidence" value="ECO:0007669"/>
    <property type="project" value="UniProtKB-KW"/>
</dbReference>
<evidence type="ECO:0000256" key="1">
    <source>
        <dbReference type="ARBA" id="ARBA00006479"/>
    </source>
</evidence>
<reference evidence="2 3" key="1">
    <citation type="submission" date="2018-03" db="EMBL/GenBank/DDBJ databases">
        <title>Genomic Encyclopedia of Archaeal and Bacterial Type Strains, Phase II (KMG-II): from individual species to whole genera.</title>
        <authorList>
            <person name="Goeker M."/>
        </authorList>
    </citation>
    <scope>NUCLEOTIDE SEQUENCE [LARGE SCALE GENOMIC DNA]</scope>
    <source>
        <strain evidence="2 3">DSM 28057</strain>
    </source>
</reference>
<gene>
    <name evidence="2" type="ORF">CLV48_101406</name>
</gene>
<accession>A0A2P8EDH6</accession>
<dbReference type="SUPFAM" id="SSF53067">
    <property type="entry name" value="Actin-like ATPase domain"/>
    <property type="match status" value="1"/>
</dbReference>
<keyword evidence="2" id="KW-0418">Kinase</keyword>
<dbReference type="Proteomes" id="UP000240708">
    <property type="component" value="Unassembled WGS sequence"/>
</dbReference>
<keyword evidence="3" id="KW-1185">Reference proteome</keyword>
<evidence type="ECO:0000313" key="3">
    <source>
        <dbReference type="Proteomes" id="UP000240708"/>
    </source>
</evidence>
<protein>
    <submittedName>
        <fullName evidence="2">Polyphosphate glucokinase</fullName>
    </submittedName>
</protein>
<dbReference type="InterPro" id="IPR043129">
    <property type="entry name" value="ATPase_NBD"/>
</dbReference>
<dbReference type="PANTHER" id="PTHR18964">
    <property type="entry name" value="ROK (REPRESSOR, ORF, KINASE) FAMILY"/>
    <property type="match status" value="1"/>
</dbReference>
<keyword evidence="2" id="KW-0808">Transferase</keyword>